<keyword evidence="2" id="KW-0472">Membrane</keyword>
<dbReference type="EMBL" id="LLZG01000007">
    <property type="protein sequence ID" value="KUL46182.1"/>
    <property type="molecule type" value="Genomic_DNA"/>
</dbReference>
<evidence type="ECO:0008006" key="5">
    <source>
        <dbReference type="Google" id="ProtNLM"/>
    </source>
</evidence>
<proteinExistence type="predicted"/>
<feature type="transmembrane region" description="Helical" evidence="2">
    <location>
        <begin position="12"/>
        <end position="38"/>
    </location>
</feature>
<dbReference type="Proteomes" id="UP000053923">
    <property type="component" value="Unassembled WGS sequence"/>
</dbReference>
<keyword evidence="2" id="KW-0812">Transmembrane</keyword>
<evidence type="ECO:0000313" key="4">
    <source>
        <dbReference type="Proteomes" id="UP000053923"/>
    </source>
</evidence>
<dbReference type="RefSeq" id="WP_062698037.1">
    <property type="nucleotide sequence ID" value="NZ_LLZG01000007.1"/>
</dbReference>
<keyword evidence="2" id="KW-1133">Transmembrane helix</keyword>
<evidence type="ECO:0000313" key="3">
    <source>
        <dbReference type="EMBL" id="KUL46182.1"/>
    </source>
</evidence>
<reference evidence="4" key="1">
    <citation type="submission" date="2015-10" db="EMBL/GenBank/DDBJ databases">
        <authorList>
            <person name="Ju K.-S."/>
            <person name="Doroghazi J.R."/>
            <person name="Metcalf W.W."/>
        </authorList>
    </citation>
    <scope>NUCLEOTIDE SEQUENCE [LARGE SCALE GENOMIC DNA]</scope>
    <source>
        <strain evidence="4">NRRL 3151</strain>
    </source>
</reference>
<feature type="compositionally biased region" description="Basic and acidic residues" evidence="1">
    <location>
        <begin position="341"/>
        <end position="352"/>
    </location>
</feature>
<name>A0A0X3VPE5_9ACTN</name>
<keyword evidence="4" id="KW-1185">Reference proteome</keyword>
<accession>A0A0X3VPE5</accession>
<comment type="caution">
    <text evidence="3">The sequence shown here is derived from an EMBL/GenBank/DDBJ whole genome shotgun (WGS) entry which is preliminary data.</text>
</comment>
<organism evidence="3 4">
    <name type="scientific">Streptomyces regalis</name>
    <dbReference type="NCBI Taxonomy" id="68262"/>
    <lineage>
        <taxon>Bacteria</taxon>
        <taxon>Bacillati</taxon>
        <taxon>Actinomycetota</taxon>
        <taxon>Actinomycetes</taxon>
        <taxon>Kitasatosporales</taxon>
        <taxon>Streptomycetaceae</taxon>
        <taxon>Streptomyces</taxon>
    </lineage>
</organism>
<feature type="region of interest" description="Disordered" evidence="1">
    <location>
        <begin position="331"/>
        <end position="352"/>
    </location>
</feature>
<dbReference type="AlphaFoldDB" id="A0A0X3VPE5"/>
<dbReference type="OrthoDB" id="3207364at2"/>
<evidence type="ECO:0000256" key="2">
    <source>
        <dbReference type="SAM" id="Phobius"/>
    </source>
</evidence>
<dbReference type="Gene3D" id="3.30.2010.10">
    <property type="entry name" value="Metalloproteases ('zincins'), catalytic domain"/>
    <property type="match status" value="1"/>
</dbReference>
<sequence>MNIRPPALRAWLLTIGMAALAWLPSAVMVLALMLVSVAWDGSRWVAIVPPALIIAGLVRGALERGRLPGRALRPGDEPELAALVRDVAERIGFQEPLLVRIVPEVQASLGPTKVAGVRAYALLLGLPLLRGLSEAQLASVVAHELAHEQQVSDRRTAALRFARHTLTDRLESRRFRPLSRPATALLRASQPMMWHAELAADADAAGAVGTTATAEALRRTGVLHEAFEGLGATWWSALMEDGTYPEDFYDALDTALHDPLVVRRATRAAEEEDTLDPYTAEDHPPVADRIAALPTGVEPSTAYGTEPLVLRTGDLVEGWCVAELAGVEAGAKGTTDTGSEGARHGDPYDDPRPVRLLTMAPDRLHDLGDDTGLTLLLAATGRQEPERAVAVALDAVADGSWPRLARRLEPDLRWMPAAVRPSIGRTVLASAVAPALTTVLRAAGWSYASRWLNSALTAPDGTVVDLHELVGDAVAAGDPGPVRAVLASTKTREAAA</sequence>
<feature type="transmembrane region" description="Helical" evidence="2">
    <location>
        <begin position="44"/>
        <end position="62"/>
    </location>
</feature>
<protein>
    <recommendedName>
        <fullName evidence="5">Peptidase M48 domain-containing protein</fullName>
    </recommendedName>
</protein>
<gene>
    <name evidence="3" type="ORF">ADL12_02695</name>
</gene>
<evidence type="ECO:0000256" key="1">
    <source>
        <dbReference type="SAM" id="MobiDB-lite"/>
    </source>
</evidence>